<dbReference type="SUPFAM" id="SSF82866">
    <property type="entry name" value="Multidrug efflux transporter AcrB transmembrane domain"/>
    <property type="match status" value="2"/>
</dbReference>
<evidence type="ECO:0000313" key="11">
    <source>
        <dbReference type="EMBL" id="PAV90079.1"/>
    </source>
</evidence>
<keyword evidence="5 9" id="KW-1133">Transmembrane helix</keyword>
<dbReference type="GO" id="GO:0005886">
    <property type="term" value="C:plasma membrane"/>
    <property type="evidence" value="ECO:0007669"/>
    <property type="project" value="UniProtKB-SubCell"/>
</dbReference>
<keyword evidence="6 9" id="KW-0472">Membrane</keyword>
<feature type="transmembrane region" description="Helical" evidence="9">
    <location>
        <begin position="750"/>
        <end position="772"/>
    </location>
</feature>
<dbReference type="FunFam" id="1.20.1640.10:FF:000047">
    <property type="entry name" value="PaTched Related family"/>
    <property type="match status" value="1"/>
</dbReference>
<feature type="transmembrane region" description="Helical" evidence="9">
    <location>
        <begin position="189"/>
        <end position="210"/>
    </location>
</feature>
<gene>
    <name evidence="11" type="ORF">WR25_14891</name>
</gene>
<evidence type="ECO:0000259" key="10">
    <source>
        <dbReference type="PROSITE" id="PS50156"/>
    </source>
</evidence>
<dbReference type="PANTHER" id="PTHR10796">
    <property type="entry name" value="PATCHED-RELATED"/>
    <property type="match status" value="1"/>
</dbReference>
<comment type="subcellular location">
    <subcellularLocation>
        <location evidence="1">Cell membrane</location>
        <topology evidence="1">Multi-pass membrane protein</topology>
    </subcellularLocation>
</comment>
<evidence type="ECO:0000256" key="6">
    <source>
        <dbReference type="ARBA" id="ARBA00023136"/>
    </source>
</evidence>
<organism evidence="11 12">
    <name type="scientific">Diploscapter pachys</name>
    <dbReference type="NCBI Taxonomy" id="2018661"/>
    <lineage>
        <taxon>Eukaryota</taxon>
        <taxon>Metazoa</taxon>
        <taxon>Ecdysozoa</taxon>
        <taxon>Nematoda</taxon>
        <taxon>Chromadorea</taxon>
        <taxon>Rhabditida</taxon>
        <taxon>Rhabditina</taxon>
        <taxon>Rhabditomorpha</taxon>
        <taxon>Rhabditoidea</taxon>
        <taxon>Rhabditidae</taxon>
        <taxon>Diploscapter</taxon>
    </lineage>
</organism>
<dbReference type="GO" id="GO:0006897">
    <property type="term" value="P:endocytosis"/>
    <property type="evidence" value="ECO:0007669"/>
    <property type="project" value="TreeGrafter"/>
</dbReference>
<feature type="domain" description="SSD" evidence="10">
    <location>
        <begin position="190"/>
        <end position="354"/>
    </location>
</feature>
<dbReference type="GO" id="GO:0030659">
    <property type="term" value="C:cytoplasmic vesicle membrane"/>
    <property type="evidence" value="ECO:0007669"/>
    <property type="project" value="TreeGrafter"/>
</dbReference>
<evidence type="ECO:0000256" key="7">
    <source>
        <dbReference type="ARBA" id="ARBA00023180"/>
    </source>
</evidence>
<evidence type="ECO:0000256" key="2">
    <source>
        <dbReference type="ARBA" id="ARBA00005585"/>
    </source>
</evidence>
<reference evidence="11 12" key="1">
    <citation type="journal article" date="2017" name="Curr. Biol.">
        <title>Genome architecture and evolution of a unichromosomal asexual nematode.</title>
        <authorList>
            <person name="Fradin H."/>
            <person name="Zegar C."/>
            <person name="Gutwein M."/>
            <person name="Lucas J."/>
            <person name="Kovtun M."/>
            <person name="Corcoran D."/>
            <person name="Baugh L.R."/>
            <person name="Kiontke K."/>
            <person name="Gunsalus K."/>
            <person name="Fitch D.H."/>
            <person name="Piano F."/>
        </authorList>
    </citation>
    <scope>NUCLEOTIDE SEQUENCE [LARGE SCALE GENOMIC DNA]</scope>
    <source>
        <strain evidence="11">PF1309</strain>
    </source>
</reference>
<keyword evidence="7" id="KW-0325">Glycoprotein</keyword>
<feature type="transmembrane region" description="Helical" evidence="9">
    <location>
        <begin position="688"/>
        <end position="714"/>
    </location>
</feature>
<protein>
    <recommendedName>
        <fullName evidence="10">SSD domain-containing protein</fullName>
    </recommendedName>
</protein>
<comment type="caution">
    <text evidence="11">The sequence shown here is derived from an EMBL/GenBank/DDBJ whole genome shotgun (WGS) entry which is preliminary data.</text>
</comment>
<dbReference type="Gene3D" id="1.20.1640.10">
    <property type="entry name" value="Multidrug efflux transporter AcrB transmembrane domain"/>
    <property type="match status" value="2"/>
</dbReference>
<feature type="transmembrane region" description="Helical" evidence="9">
    <location>
        <begin position="260"/>
        <end position="280"/>
    </location>
</feature>
<feature type="transmembrane region" description="Helical" evidence="9">
    <location>
        <begin position="825"/>
        <end position="847"/>
    </location>
</feature>
<evidence type="ECO:0000256" key="9">
    <source>
        <dbReference type="SAM" id="Phobius"/>
    </source>
</evidence>
<feature type="transmembrane region" description="Helical" evidence="9">
    <location>
        <begin position="231"/>
        <end position="254"/>
    </location>
</feature>
<accession>A0A2A2LV57</accession>
<feature type="region of interest" description="Disordered" evidence="8">
    <location>
        <begin position="424"/>
        <end position="453"/>
    </location>
</feature>
<sequence>MGISSAEPYVRRLFEWYGPVSHRWRNELHTFTENWPLNENKFLPGKSFETKRFVNILIKAKDGGSILRDNILKEIQILNEWISYNISVSTKDKRFNLTYQDLCLSYDWVCTGNEHIEMLLKRSKVKQVIDLSYPRGGTQEQSLIGDYSNDFSYAVEKFLQKVYTSELITYSFAHYQSLQDGLNENAQRFSVNFMVSFVTLSVYALVCAFCMKRKPKRGLDWVRSKPWCACAGLATTLLSVVSAFGLLLMLGVPYNVINSIIPFLIIAIGIDDMFIMNACWSTTDDRDAVAKRMSDTLAHAGVAVSITNITDVMSFAIGCITNLPGIQLFCLYACVSVIFSYIYQLTFFCGVMAIMGEAEKEKRHCLFLYKTVQGVNIADLNKAARLEITFPKNMQKFQKTKGCSPPDYTDSFSSNSFKSDDSNYSSKSTTKCPSNSPPPSYQSSIVDKKPSSFHKEPSSVAKFFGRTYGPIILSWPSKTVALILFIGYMFGAIYGCINFREGLNPGNLVTNDHYIARYFEDIKLFWKSGAQLHVAIIDPPKLVDPNGRNQILSIAKDFESTPYTMGREATVFFLLEYFNYLDQLNVEIENTDKLWNQKLKSAERQKPFTVYEFRSWLKFTGGSTQWQNDIVFNETTGDIKIFRFQIGMKNIVEPNDHKHATKMLREVADRQPLKVEIYYEAFPFADQYLIILPCTIQNILISLLCMSAVSFLMVPSLPSGVIIFLSIISISVGVFGYMTLWGVNLDAVSMISLIMSIGFAVDLSAHIIYAFVTAQTTHDTTYDRVLVALETLGWPIFQGASSTIAGISVLYSVNAYIILTFFKTIWLTMSIGVLHGLFFIPIFISIFPVRFFKIPKTAELH</sequence>
<dbReference type="PANTHER" id="PTHR10796:SF193">
    <property type="entry name" value="SSD DOMAIN-CONTAINING PROTEIN"/>
    <property type="match status" value="1"/>
</dbReference>
<dbReference type="OrthoDB" id="6510177at2759"/>
<dbReference type="STRING" id="2018661.A0A2A2LV57"/>
<evidence type="ECO:0000256" key="4">
    <source>
        <dbReference type="ARBA" id="ARBA00022692"/>
    </source>
</evidence>
<comment type="similarity">
    <text evidence="2">Belongs to the patched family.</text>
</comment>
<keyword evidence="12" id="KW-1185">Reference proteome</keyword>
<dbReference type="Pfam" id="PF02460">
    <property type="entry name" value="Patched"/>
    <property type="match status" value="1"/>
</dbReference>
<keyword evidence="3" id="KW-1003">Cell membrane</keyword>
<dbReference type="InterPro" id="IPR000731">
    <property type="entry name" value="SSD"/>
</dbReference>
<feature type="transmembrane region" description="Helical" evidence="9">
    <location>
        <begin position="329"/>
        <end position="354"/>
    </location>
</feature>
<evidence type="ECO:0000256" key="3">
    <source>
        <dbReference type="ARBA" id="ARBA00022475"/>
    </source>
</evidence>
<name>A0A2A2LV57_9BILA</name>
<evidence type="ECO:0000256" key="8">
    <source>
        <dbReference type="SAM" id="MobiDB-lite"/>
    </source>
</evidence>
<dbReference type="FunFam" id="1.20.1640.10:FF:000013">
    <property type="entry name" value="PaTched Related family"/>
    <property type="match status" value="1"/>
</dbReference>
<feature type="transmembrane region" description="Helical" evidence="9">
    <location>
        <begin position="792"/>
        <end position="813"/>
    </location>
</feature>
<dbReference type="EMBL" id="LIAE01006406">
    <property type="protein sequence ID" value="PAV90079.1"/>
    <property type="molecule type" value="Genomic_DNA"/>
</dbReference>
<feature type="compositionally biased region" description="Low complexity" evidence="8">
    <location>
        <begin position="424"/>
        <end position="434"/>
    </location>
</feature>
<evidence type="ECO:0000256" key="1">
    <source>
        <dbReference type="ARBA" id="ARBA00004651"/>
    </source>
</evidence>
<evidence type="ECO:0000313" key="12">
    <source>
        <dbReference type="Proteomes" id="UP000218231"/>
    </source>
</evidence>
<dbReference type="Proteomes" id="UP000218231">
    <property type="component" value="Unassembled WGS sequence"/>
</dbReference>
<dbReference type="GO" id="GO:0018996">
    <property type="term" value="P:molting cycle, collagen and cuticulin-based cuticle"/>
    <property type="evidence" value="ECO:0007669"/>
    <property type="project" value="TreeGrafter"/>
</dbReference>
<dbReference type="InterPro" id="IPR003392">
    <property type="entry name" value="PTHD_SSD"/>
</dbReference>
<dbReference type="AlphaFoldDB" id="A0A2A2LV57"/>
<feature type="transmembrane region" description="Helical" evidence="9">
    <location>
        <begin position="720"/>
        <end position="743"/>
    </location>
</feature>
<keyword evidence="4 9" id="KW-0812">Transmembrane</keyword>
<dbReference type="InterPro" id="IPR051697">
    <property type="entry name" value="Patched_domain-protein"/>
</dbReference>
<proteinExistence type="inferred from homology"/>
<dbReference type="PROSITE" id="PS50156">
    <property type="entry name" value="SSD"/>
    <property type="match status" value="1"/>
</dbReference>
<evidence type="ECO:0000256" key="5">
    <source>
        <dbReference type="ARBA" id="ARBA00022989"/>
    </source>
</evidence>